<evidence type="ECO:0000313" key="1">
    <source>
        <dbReference type="EMBL" id="ASY05225.1"/>
    </source>
</evidence>
<reference evidence="1" key="1">
    <citation type="submission" date="2017-08" db="EMBL/GenBank/DDBJ databases">
        <title>Molecular characterization of Hepatitis B virus (HBV) in Vietnam.</title>
        <authorList>
            <person name="Rahman M."/>
            <person name="Ton T."/>
        </authorList>
    </citation>
    <scope>NUCLEOTIDE SEQUENCE</scope>
    <source>
        <strain evidence="1">HBV040049</strain>
    </source>
</reference>
<proteinExistence type="predicted"/>
<organismHost>
    <name type="scientific">Pan troglodytes</name>
    <name type="common">Chimpanzee</name>
    <dbReference type="NCBI Taxonomy" id="9598"/>
</organismHost>
<sequence length="20" mass="2115">MESTTSGFLGPLLVLQAGFF</sequence>
<organism evidence="1">
    <name type="scientific">Hepatitis B virus</name>
    <name type="common">HBV</name>
    <dbReference type="NCBI Taxonomy" id="10407"/>
    <lineage>
        <taxon>Viruses</taxon>
        <taxon>Riboviria</taxon>
        <taxon>Pararnavirae</taxon>
        <taxon>Artverviricota</taxon>
        <taxon>Revtraviricetes</taxon>
        <taxon>Blubervirales</taxon>
        <taxon>Hepadnaviridae</taxon>
        <taxon>Orthohepadnavirus</taxon>
        <taxon>Orthohepadnavirus hominoidei</taxon>
    </lineage>
</organism>
<accession>A0A249JRG7</accession>
<dbReference type="EMBL" id="MF674411">
    <property type="protein sequence ID" value="ASY05225.1"/>
    <property type="molecule type" value="Genomic_DNA"/>
</dbReference>
<organismHost>
    <name type="scientific">Homo sapiens</name>
    <name type="common">Human</name>
    <dbReference type="NCBI Taxonomy" id="9606"/>
</organismHost>
<name>A0A249JRG7_HBV</name>
<gene>
    <name evidence="1" type="primary">S</name>
</gene>
<protein>
    <submittedName>
        <fullName evidence="1">Truncated S protein</fullName>
    </submittedName>
</protein>